<comment type="caution">
    <text evidence="3">The sequence shown here is derived from an EMBL/GenBank/DDBJ whole genome shotgun (WGS) entry which is preliminary data.</text>
</comment>
<evidence type="ECO:0000313" key="3">
    <source>
        <dbReference type="EMBL" id="MQL85554.1"/>
    </source>
</evidence>
<reference evidence="3" key="1">
    <citation type="submission" date="2017-07" db="EMBL/GenBank/DDBJ databases">
        <title>Taro Niue Genome Assembly and Annotation.</title>
        <authorList>
            <person name="Atibalentja N."/>
            <person name="Keating K."/>
            <person name="Fields C.J."/>
        </authorList>
    </citation>
    <scope>NUCLEOTIDE SEQUENCE</scope>
    <source>
        <strain evidence="3">Niue_2</strain>
        <tissue evidence="3">Leaf</tissue>
    </source>
</reference>
<evidence type="ECO:0000256" key="1">
    <source>
        <dbReference type="ARBA" id="ARBA00023054"/>
    </source>
</evidence>
<feature type="coiled-coil region" evidence="2">
    <location>
        <begin position="80"/>
        <end position="136"/>
    </location>
</feature>
<name>A0A843UV80_COLES</name>
<dbReference type="GO" id="GO:0005634">
    <property type="term" value="C:nucleus"/>
    <property type="evidence" value="ECO:0007669"/>
    <property type="project" value="TreeGrafter"/>
</dbReference>
<evidence type="ECO:0000313" key="4">
    <source>
        <dbReference type="Proteomes" id="UP000652761"/>
    </source>
</evidence>
<dbReference type="Proteomes" id="UP000652761">
    <property type="component" value="Unassembled WGS sequence"/>
</dbReference>
<organism evidence="3 4">
    <name type="scientific">Colocasia esculenta</name>
    <name type="common">Wild taro</name>
    <name type="synonym">Arum esculentum</name>
    <dbReference type="NCBI Taxonomy" id="4460"/>
    <lineage>
        <taxon>Eukaryota</taxon>
        <taxon>Viridiplantae</taxon>
        <taxon>Streptophyta</taxon>
        <taxon>Embryophyta</taxon>
        <taxon>Tracheophyta</taxon>
        <taxon>Spermatophyta</taxon>
        <taxon>Magnoliopsida</taxon>
        <taxon>Liliopsida</taxon>
        <taxon>Araceae</taxon>
        <taxon>Aroideae</taxon>
        <taxon>Colocasieae</taxon>
        <taxon>Colocasia</taxon>
    </lineage>
</organism>
<dbReference type="PANTHER" id="PTHR45916:SF1">
    <property type="entry name" value="STRUCTURAL MAINTENANCE OF CHROMOSOMES PROTEIN 5"/>
    <property type="match status" value="1"/>
</dbReference>
<feature type="non-terminal residue" evidence="3">
    <location>
        <position position="150"/>
    </location>
</feature>
<dbReference type="EMBL" id="NMUH01000836">
    <property type="protein sequence ID" value="MQL85554.1"/>
    <property type="molecule type" value="Genomic_DNA"/>
</dbReference>
<proteinExistence type="predicted"/>
<dbReference type="GO" id="GO:0030915">
    <property type="term" value="C:Smc5-Smc6 complex"/>
    <property type="evidence" value="ECO:0007669"/>
    <property type="project" value="TreeGrafter"/>
</dbReference>
<keyword evidence="4" id="KW-1185">Reference proteome</keyword>
<keyword evidence="1 2" id="KW-0175">Coiled coil</keyword>
<dbReference type="AlphaFoldDB" id="A0A843UV80"/>
<evidence type="ECO:0000256" key="2">
    <source>
        <dbReference type="SAM" id="Coils"/>
    </source>
</evidence>
<protein>
    <submittedName>
        <fullName evidence="3">Uncharacterized protein</fullName>
    </submittedName>
</protein>
<dbReference type="GO" id="GO:0000724">
    <property type="term" value="P:double-strand break repair via homologous recombination"/>
    <property type="evidence" value="ECO:0007669"/>
    <property type="project" value="TreeGrafter"/>
</dbReference>
<dbReference type="GO" id="GO:0003697">
    <property type="term" value="F:single-stranded DNA binding"/>
    <property type="evidence" value="ECO:0007669"/>
    <property type="project" value="TreeGrafter"/>
</dbReference>
<gene>
    <name evidence="3" type="ORF">Taro_018093</name>
</gene>
<dbReference type="OrthoDB" id="10254973at2759"/>
<sequence length="150" mass="17188">GSGWITVICLECQSGIGFQQAFLPQDRVCEFAKLTPTQLLEETEKAVGDPDLPIQHRALVEKSQEIKRLEMTVKQNGDTLNQLKSLNAEQEKDVERVESMKKKLPWLKYDLKKVKYIEAQKQEVEAKRKLDEAAKTLNDLMGPIELIQYT</sequence>
<dbReference type="PANTHER" id="PTHR45916">
    <property type="entry name" value="STRUCTURAL MAINTENANCE OF CHROMOSOMES PROTEIN 5"/>
    <property type="match status" value="1"/>
</dbReference>
<accession>A0A843UV80</accession>